<dbReference type="Proteomes" id="UP000246132">
    <property type="component" value="Unassembled WGS sequence"/>
</dbReference>
<sequence length="253" mass="26681">MARFDGKVAFVTGSAGGIGLAVASALALEGACVEAVDIKRPKPGEFEGALNFRQCDITDDRDVRDVVEQVGRQHGRLDIVVNCAGICLFERDGSISVSNDDVLNRTLDVNLRGVIRVIRAAIPLLKVSGGGSMVHVASVVGIRNMENILEGGPSDAYQVSKAALVSLSRSLAMQFAADGIRSNTVCPGAVQTPMTGDIYADERRVRMMEGRTPLGRIATPQDIANAALFLSSDEANFITGIDLPVDGGLLAKL</sequence>
<gene>
    <name evidence="2" type="ORF">DEM25_009990</name>
</gene>
<dbReference type="GO" id="GO:0016616">
    <property type="term" value="F:oxidoreductase activity, acting on the CH-OH group of donors, NAD or NADP as acceptor"/>
    <property type="evidence" value="ECO:0007669"/>
    <property type="project" value="TreeGrafter"/>
</dbReference>
<dbReference type="PANTHER" id="PTHR42760">
    <property type="entry name" value="SHORT-CHAIN DEHYDROGENASES/REDUCTASES FAMILY MEMBER"/>
    <property type="match status" value="1"/>
</dbReference>
<organism evidence="2 3">
    <name type="scientific">Oceaniradius stylonematis</name>
    <dbReference type="NCBI Taxonomy" id="2184161"/>
    <lineage>
        <taxon>Bacteria</taxon>
        <taxon>Pseudomonadati</taxon>
        <taxon>Pseudomonadota</taxon>
        <taxon>Alphaproteobacteria</taxon>
        <taxon>Hyphomicrobiales</taxon>
        <taxon>Ahrensiaceae</taxon>
        <taxon>Oceaniradius</taxon>
    </lineage>
</organism>
<dbReference type="InterPro" id="IPR036291">
    <property type="entry name" value="NAD(P)-bd_dom_sf"/>
</dbReference>
<dbReference type="InterPro" id="IPR002347">
    <property type="entry name" value="SDR_fam"/>
</dbReference>
<dbReference type="FunFam" id="3.40.50.720:FF:000084">
    <property type="entry name" value="Short-chain dehydrogenase reductase"/>
    <property type="match status" value="1"/>
</dbReference>
<dbReference type="GO" id="GO:0006633">
    <property type="term" value="P:fatty acid biosynthetic process"/>
    <property type="evidence" value="ECO:0007669"/>
    <property type="project" value="TreeGrafter"/>
</dbReference>
<evidence type="ECO:0000313" key="3">
    <source>
        <dbReference type="Proteomes" id="UP000246132"/>
    </source>
</evidence>
<dbReference type="PRINTS" id="PR00080">
    <property type="entry name" value="SDRFAMILY"/>
</dbReference>
<dbReference type="CDD" id="cd05233">
    <property type="entry name" value="SDR_c"/>
    <property type="match status" value="1"/>
</dbReference>
<dbReference type="EMBL" id="QFWV02000005">
    <property type="protein sequence ID" value="RKF06955.1"/>
    <property type="molecule type" value="Genomic_DNA"/>
</dbReference>
<dbReference type="AlphaFoldDB" id="A0A3A8AAQ0"/>
<evidence type="ECO:0000256" key="1">
    <source>
        <dbReference type="ARBA" id="ARBA00006484"/>
    </source>
</evidence>
<proteinExistence type="inferred from homology"/>
<comment type="similarity">
    <text evidence="1">Belongs to the short-chain dehydrogenases/reductases (SDR) family.</text>
</comment>
<protein>
    <submittedName>
        <fullName evidence="2">SDR family oxidoreductase</fullName>
    </submittedName>
</protein>
<accession>A0A3A8AAQ0</accession>
<dbReference type="PANTHER" id="PTHR42760:SF122">
    <property type="entry name" value="NAD(P)-BINDING PROTEIN"/>
    <property type="match status" value="1"/>
</dbReference>
<dbReference type="GO" id="GO:0048038">
    <property type="term" value="F:quinone binding"/>
    <property type="evidence" value="ECO:0007669"/>
    <property type="project" value="TreeGrafter"/>
</dbReference>
<name>A0A3A8AAQ0_9HYPH</name>
<dbReference type="OrthoDB" id="286404at2"/>
<dbReference type="PRINTS" id="PR00081">
    <property type="entry name" value="GDHRDH"/>
</dbReference>
<comment type="caution">
    <text evidence="2">The sequence shown here is derived from an EMBL/GenBank/DDBJ whole genome shotgun (WGS) entry which is preliminary data.</text>
</comment>
<dbReference type="SUPFAM" id="SSF51735">
    <property type="entry name" value="NAD(P)-binding Rossmann-fold domains"/>
    <property type="match status" value="1"/>
</dbReference>
<dbReference type="RefSeq" id="WP_109769284.1">
    <property type="nucleotide sequence ID" value="NZ_CP159474.1"/>
</dbReference>
<keyword evidence="3" id="KW-1185">Reference proteome</keyword>
<dbReference type="Pfam" id="PF13561">
    <property type="entry name" value="adh_short_C2"/>
    <property type="match status" value="1"/>
</dbReference>
<reference evidence="2 3" key="1">
    <citation type="journal article" date="2018" name="Int. J. Syst. Bacteriol.">
        <title>Oceaniradius stylonemae gen. nov., sp. nov., isolated from a red alga, Stylonema cornu-cervi.</title>
        <authorList>
            <person name="Jeong S."/>
        </authorList>
    </citation>
    <scope>NUCLEOTIDE SEQUENCE [LARGE SCALE GENOMIC DNA]</scope>
    <source>
        <strain evidence="2 3">StC1</strain>
    </source>
</reference>
<evidence type="ECO:0000313" key="2">
    <source>
        <dbReference type="EMBL" id="RKF06955.1"/>
    </source>
</evidence>
<dbReference type="Gene3D" id="3.40.50.720">
    <property type="entry name" value="NAD(P)-binding Rossmann-like Domain"/>
    <property type="match status" value="1"/>
</dbReference>